<dbReference type="Gene3D" id="3.30.160.810">
    <property type="match status" value="1"/>
</dbReference>
<keyword evidence="2 8" id="KW-0699">rRNA-binding</keyword>
<sequence length="257" mass="27938">KIEMTQVFDSHGRVVPTTRVKVTPNTVVQIKTIDKDGYKAVQIGAGERKKANKPTIGRIKMANLEKASRILREVEADGDVKVGDTISPEQFFRKGMLVDITGISKGKGFAGVVKRWGFAGGPRTHGQSDRERAGGSIGASTTPGRVYKGLKMAGHMGSSKTTIQGLEIMEVKNEEGEILVKGSIPGARGNFMLVRKSRLKKKSYHEPEIPDKPMGAKPEEEAKEQTTETPDEKIISQSTTETKSLDAAEADSSEEEK</sequence>
<dbReference type="FunFam" id="2.40.30.10:FF:000004">
    <property type="entry name" value="50S ribosomal protein L3"/>
    <property type="match status" value="1"/>
</dbReference>
<feature type="compositionally biased region" description="Basic and acidic residues" evidence="9">
    <location>
        <begin position="217"/>
        <end position="234"/>
    </location>
</feature>
<evidence type="ECO:0000256" key="1">
    <source>
        <dbReference type="ARBA" id="ARBA00006540"/>
    </source>
</evidence>
<dbReference type="GO" id="GO:0019843">
    <property type="term" value="F:rRNA binding"/>
    <property type="evidence" value="ECO:0007669"/>
    <property type="project" value="UniProtKB-KW"/>
</dbReference>
<feature type="non-terminal residue" evidence="10">
    <location>
        <position position="1"/>
    </location>
</feature>
<dbReference type="InterPro" id="IPR000597">
    <property type="entry name" value="Ribosomal_uL3"/>
</dbReference>
<dbReference type="InterPro" id="IPR019927">
    <property type="entry name" value="Ribosomal_uL3_bac/org-type"/>
</dbReference>
<keyword evidence="5 7" id="KW-0687">Ribonucleoprotein</keyword>
<evidence type="ECO:0000256" key="6">
    <source>
        <dbReference type="NCBIfam" id="TIGR03625"/>
    </source>
</evidence>
<name>A0A1G1WS49_9BACT</name>
<reference evidence="10 11" key="1">
    <citation type="journal article" date="2016" name="Nat. Commun.">
        <title>Thousands of microbial genomes shed light on interconnected biogeochemical processes in an aquifer system.</title>
        <authorList>
            <person name="Anantharaman K."/>
            <person name="Brown C.T."/>
            <person name="Hug L.A."/>
            <person name="Sharon I."/>
            <person name="Castelle C.J."/>
            <person name="Probst A.J."/>
            <person name="Thomas B.C."/>
            <person name="Singh A."/>
            <person name="Wilkins M.J."/>
            <person name="Karaoz U."/>
            <person name="Brodie E.L."/>
            <person name="Williams K.H."/>
            <person name="Hubbard S.S."/>
            <person name="Banfield J.F."/>
        </authorList>
    </citation>
    <scope>NUCLEOTIDE SEQUENCE [LARGE SCALE GENOMIC DNA]</scope>
</reference>
<evidence type="ECO:0000256" key="2">
    <source>
        <dbReference type="ARBA" id="ARBA00022730"/>
    </source>
</evidence>
<accession>A0A1G1WS49</accession>
<dbReference type="Proteomes" id="UP000179279">
    <property type="component" value="Unassembled WGS sequence"/>
</dbReference>
<evidence type="ECO:0000256" key="8">
    <source>
        <dbReference type="RuleBase" id="RU003906"/>
    </source>
</evidence>
<dbReference type="InterPro" id="IPR009000">
    <property type="entry name" value="Transl_B-barrel_sf"/>
</dbReference>
<keyword evidence="4 7" id="KW-0689">Ribosomal protein</keyword>
<feature type="region of interest" description="Disordered" evidence="9">
    <location>
        <begin position="199"/>
        <end position="257"/>
    </location>
</feature>
<evidence type="ECO:0000256" key="4">
    <source>
        <dbReference type="ARBA" id="ARBA00022980"/>
    </source>
</evidence>
<dbReference type="GO" id="GO:0003735">
    <property type="term" value="F:structural constituent of ribosome"/>
    <property type="evidence" value="ECO:0007669"/>
    <property type="project" value="UniProtKB-UniRule"/>
</dbReference>
<proteinExistence type="inferred from homology"/>
<evidence type="ECO:0000256" key="9">
    <source>
        <dbReference type="SAM" id="MobiDB-lite"/>
    </source>
</evidence>
<dbReference type="NCBIfam" id="TIGR03625">
    <property type="entry name" value="L3_bact"/>
    <property type="match status" value="1"/>
</dbReference>
<evidence type="ECO:0000256" key="7">
    <source>
        <dbReference type="RuleBase" id="RU003905"/>
    </source>
</evidence>
<dbReference type="PANTHER" id="PTHR11229">
    <property type="entry name" value="50S RIBOSOMAL PROTEIN L3"/>
    <property type="match status" value="1"/>
</dbReference>
<evidence type="ECO:0000256" key="5">
    <source>
        <dbReference type="ARBA" id="ARBA00023274"/>
    </source>
</evidence>
<dbReference type="Gene3D" id="2.40.30.10">
    <property type="entry name" value="Translation factors"/>
    <property type="match status" value="1"/>
</dbReference>
<evidence type="ECO:0000256" key="3">
    <source>
        <dbReference type="ARBA" id="ARBA00022884"/>
    </source>
</evidence>
<dbReference type="PROSITE" id="PS00474">
    <property type="entry name" value="RIBOSOMAL_L3"/>
    <property type="match status" value="1"/>
</dbReference>
<protein>
    <recommendedName>
        <fullName evidence="6 8">50S ribosomal protein L3</fullName>
    </recommendedName>
</protein>
<evidence type="ECO:0000313" key="11">
    <source>
        <dbReference type="Proteomes" id="UP000179279"/>
    </source>
</evidence>
<keyword evidence="3 8" id="KW-0694">RNA-binding</keyword>
<dbReference type="InterPro" id="IPR019926">
    <property type="entry name" value="Ribosomal_uL3_CS"/>
</dbReference>
<dbReference type="Pfam" id="PF00297">
    <property type="entry name" value="Ribosomal_L3"/>
    <property type="match status" value="1"/>
</dbReference>
<organism evidence="10 11">
    <name type="scientific">Candidatus Woykebacteria bacterium RIFCSPLOWO2_01_FULL_41_12</name>
    <dbReference type="NCBI Taxonomy" id="1802604"/>
    <lineage>
        <taxon>Bacteria</taxon>
        <taxon>Candidatus Woykeibacteriota</taxon>
    </lineage>
</organism>
<comment type="similarity">
    <text evidence="1 7">Belongs to the universal ribosomal protein uL3 family.</text>
</comment>
<evidence type="ECO:0000313" key="10">
    <source>
        <dbReference type="EMBL" id="OGY30559.1"/>
    </source>
</evidence>
<dbReference type="GO" id="GO:0022625">
    <property type="term" value="C:cytosolic large ribosomal subunit"/>
    <property type="evidence" value="ECO:0007669"/>
    <property type="project" value="TreeGrafter"/>
</dbReference>
<dbReference type="SUPFAM" id="SSF50447">
    <property type="entry name" value="Translation proteins"/>
    <property type="match status" value="1"/>
</dbReference>
<comment type="caution">
    <text evidence="10">The sequence shown here is derived from an EMBL/GenBank/DDBJ whole genome shotgun (WGS) entry which is preliminary data.</text>
</comment>
<feature type="compositionally biased region" description="Acidic residues" evidence="9">
    <location>
        <begin position="248"/>
        <end position="257"/>
    </location>
</feature>
<comment type="function">
    <text evidence="8">One of the primary rRNA binding proteins, it binds directly near the 3'-end of the 23S rRNA, where it nucleates assembly of the 50S subunit.</text>
</comment>
<feature type="region of interest" description="Disordered" evidence="9">
    <location>
        <begin position="121"/>
        <end position="144"/>
    </location>
</feature>
<dbReference type="PANTHER" id="PTHR11229:SF16">
    <property type="entry name" value="LARGE RIBOSOMAL SUBUNIT PROTEIN UL3C"/>
    <property type="match status" value="1"/>
</dbReference>
<gene>
    <name evidence="10" type="ORF">A3A57_02100</name>
</gene>
<dbReference type="EMBL" id="MHDA01000048">
    <property type="protein sequence ID" value="OGY30559.1"/>
    <property type="molecule type" value="Genomic_DNA"/>
</dbReference>
<dbReference type="AlphaFoldDB" id="A0A1G1WS49"/>
<comment type="subunit">
    <text evidence="8">Part of the 50S ribosomal subunit. Forms a cluster with proteins L14 and L19.</text>
</comment>
<dbReference type="HAMAP" id="MF_01325_B">
    <property type="entry name" value="Ribosomal_uL3_B"/>
    <property type="match status" value="1"/>
</dbReference>
<dbReference type="GO" id="GO:0006412">
    <property type="term" value="P:translation"/>
    <property type="evidence" value="ECO:0007669"/>
    <property type="project" value="UniProtKB-UniRule"/>
</dbReference>